<feature type="chain" id="PRO_5038597886" evidence="1">
    <location>
        <begin position="24"/>
        <end position="521"/>
    </location>
</feature>
<evidence type="ECO:0000313" key="2">
    <source>
        <dbReference type="EMBL" id="ATL90651.1"/>
    </source>
</evidence>
<evidence type="ECO:0000313" key="3">
    <source>
        <dbReference type="Proteomes" id="UP000223709"/>
    </source>
</evidence>
<keyword evidence="1" id="KW-0732">Signal</keyword>
<reference evidence="2 3" key="1">
    <citation type="submission" date="2017-10" db="EMBL/GenBank/DDBJ databases">
        <title>Complete Genome Sequence of Faecalibacterium prausnitzii isolated from the gut of healthy adult Indian.</title>
        <authorList>
            <person name="Bag S."/>
            <person name="Ghosh T.S."/>
            <person name="Das B."/>
        </authorList>
    </citation>
    <scope>NUCLEOTIDE SEQUENCE [LARGE SCALE GENOMIC DNA]</scope>
    <source>
        <strain evidence="2 3">Indica</strain>
    </source>
</reference>
<gene>
    <name evidence="2" type="ORF">CRH10_10245</name>
</gene>
<name>A0A291TCE7_9FIRM</name>
<dbReference type="Proteomes" id="UP000223709">
    <property type="component" value="Chromosome"/>
</dbReference>
<dbReference type="AlphaFoldDB" id="A0A291TCE7"/>
<protein>
    <submittedName>
        <fullName evidence="2">Acid-shock protein</fullName>
    </submittedName>
</protein>
<dbReference type="PROSITE" id="PS51257">
    <property type="entry name" value="PROKAR_LIPOPROTEIN"/>
    <property type="match status" value="1"/>
</dbReference>
<proteinExistence type="predicted"/>
<sequence length="521" mass="57404">MKHKRLAAAVLAAALWLTGCGSAAAPAAPAGSGTAAQSTADTAVQTAQKDRITEQFTLEKTIQRYEWSGAEKLIVHVPQLVCYSPDAAYINYELAAMYAAEFREYEDSPEIEPQQDEGSPDTYDTYINWDAYWYGDCVSLVVFRYDGGLDPGYSRGWCFDFATEKQVSVAEMLQRMGLDPDAVQQQMLRGAMQTFDRHMAQIGYYEGLLSGGNLASMRMNTLENNQLDDLCLLLPEQNRLVLRGGCSSPAGSGWRQLDVEIPLQAADPQPQTVLTDTYGSASVQLEGTQGTITLRRTPETAAWDADYGIRLEQDRTYPILGIYNEYVDVCIGEIGASFHPVVYLLTRDGVVEYVDVLRCLISGNVLVCQDPIYIANNGVALERSGSEVNLHQEDGSVLELAPLTEEWNGQEIPSEAVGAFNDMGDNQFDWMDVESNGIVQMGVQDNNVFYQGFADYLGVVPEGMVLGISASETEDGMQGITFVVAVKYDLFNETLNLTMIDGENPFKEGATQLQMIRCPDY</sequence>
<feature type="signal peptide" evidence="1">
    <location>
        <begin position="1"/>
        <end position="23"/>
    </location>
</feature>
<dbReference type="RefSeq" id="WP_098924428.1">
    <property type="nucleotide sequence ID" value="NZ_CP023819.1"/>
</dbReference>
<organism evidence="2 3">
    <name type="scientific">Faecalibacterium prausnitzii</name>
    <dbReference type="NCBI Taxonomy" id="853"/>
    <lineage>
        <taxon>Bacteria</taxon>
        <taxon>Bacillati</taxon>
        <taxon>Bacillota</taxon>
        <taxon>Clostridia</taxon>
        <taxon>Eubacteriales</taxon>
        <taxon>Oscillospiraceae</taxon>
        <taxon>Faecalibacterium</taxon>
    </lineage>
</organism>
<evidence type="ECO:0000256" key="1">
    <source>
        <dbReference type="SAM" id="SignalP"/>
    </source>
</evidence>
<accession>A0A291TCE7</accession>
<dbReference type="EMBL" id="CP023819">
    <property type="protein sequence ID" value="ATL90651.1"/>
    <property type="molecule type" value="Genomic_DNA"/>
</dbReference>